<reference evidence="2 3" key="1">
    <citation type="journal article" date="2015" name="Fungal Genet. Biol.">
        <title>Evolution of novel wood decay mechanisms in Agaricales revealed by the genome sequences of Fistulina hepatica and Cylindrobasidium torrendii.</title>
        <authorList>
            <person name="Floudas D."/>
            <person name="Held B.W."/>
            <person name="Riley R."/>
            <person name="Nagy L.G."/>
            <person name="Koehler G."/>
            <person name="Ransdell A.S."/>
            <person name="Younus H."/>
            <person name="Chow J."/>
            <person name="Chiniquy J."/>
            <person name="Lipzen A."/>
            <person name="Tritt A."/>
            <person name="Sun H."/>
            <person name="Haridas S."/>
            <person name="LaButti K."/>
            <person name="Ohm R.A."/>
            <person name="Kues U."/>
            <person name="Blanchette R.A."/>
            <person name="Grigoriev I.V."/>
            <person name="Minto R.E."/>
            <person name="Hibbett D.S."/>
        </authorList>
    </citation>
    <scope>NUCLEOTIDE SEQUENCE [LARGE SCALE GENOMIC DNA]</scope>
    <source>
        <strain evidence="2 3">FP15055 ss-10</strain>
    </source>
</reference>
<organism evidence="2 3">
    <name type="scientific">Cylindrobasidium torrendii FP15055 ss-10</name>
    <dbReference type="NCBI Taxonomy" id="1314674"/>
    <lineage>
        <taxon>Eukaryota</taxon>
        <taxon>Fungi</taxon>
        <taxon>Dikarya</taxon>
        <taxon>Basidiomycota</taxon>
        <taxon>Agaricomycotina</taxon>
        <taxon>Agaricomycetes</taxon>
        <taxon>Agaricomycetidae</taxon>
        <taxon>Agaricales</taxon>
        <taxon>Marasmiineae</taxon>
        <taxon>Physalacriaceae</taxon>
        <taxon>Cylindrobasidium</taxon>
    </lineage>
</organism>
<dbReference type="STRING" id="1314674.A0A0D7BV67"/>
<dbReference type="PROSITE" id="PS50181">
    <property type="entry name" value="FBOX"/>
    <property type="match status" value="1"/>
</dbReference>
<keyword evidence="3" id="KW-1185">Reference proteome</keyword>
<feature type="domain" description="F-box" evidence="1">
    <location>
        <begin position="23"/>
        <end position="71"/>
    </location>
</feature>
<dbReference type="Proteomes" id="UP000054007">
    <property type="component" value="Unassembled WGS sequence"/>
</dbReference>
<gene>
    <name evidence="2" type="ORF">CYLTODRAFT_416404</name>
</gene>
<evidence type="ECO:0000259" key="1">
    <source>
        <dbReference type="PROSITE" id="PS50181"/>
    </source>
</evidence>
<dbReference type="InterPro" id="IPR001810">
    <property type="entry name" value="F-box_dom"/>
</dbReference>
<dbReference type="OrthoDB" id="3270296at2759"/>
<dbReference type="EMBL" id="KN880432">
    <property type="protein sequence ID" value="KIY74145.1"/>
    <property type="molecule type" value="Genomic_DNA"/>
</dbReference>
<proteinExistence type="predicted"/>
<name>A0A0D7BV67_9AGAR</name>
<accession>A0A0D7BV67</accession>
<evidence type="ECO:0000313" key="2">
    <source>
        <dbReference type="EMBL" id="KIY74145.1"/>
    </source>
</evidence>
<evidence type="ECO:0000313" key="3">
    <source>
        <dbReference type="Proteomes" id="UP000054007"/>
    </source>
</evidence>
<dbReference type="AlphaFoldDB" id="A0A0D7BV67"/>
<sequence length="401" mass="45577">MDSLKRRLSYLNFSNRSFLSAGPDLLTTQPTEILEAIIDYLEEKPDMLHFALVCRKIHSLIIPRHYDFRYIQCRVDAVDIWKCLIEDRDLAKNVRRLELTDTYSGREIPRGIDTTIYSSTSLESDPFPALTLLNAALANMVSLLQLVCTNRVARDGYLDMVGETLVYCRSLSEIEMIGVASTPIFLATPSFLSHPTLEMLLLSRTGVDSDLPFDITAHIILPQLRVLHAPSHTVAAILSAPTQDVPRPLDTIKVLDPLVDWDPALYRALRISGNTLARLELHSWIDLEQLERVVDAVPQLAWLDVGTRLNMWALPISIEDWCRVLMRLRCLTTFHGVQFFVPGIRNWNSNKQTAELLVRNCPLLRTVDTYQRDSRMKEVIILTGGKNTAQWEVVKADTRKG</sequence>
<protein>
    <recommendedName>
        <fullName evidence="1">F-box domain-containing protein</fullName>
    </recommendedName>
</protein>